<keyword evidence="5" id="KW-0472">Membrane</keyword>
<evidence type="ECO:0000256" key="6">
    <source>
        <dbReference type="SAM" id="Coils"/>
    </source>
</evidence>
<comment type="caution">
    <text evidence="8">The sequence shown here is derived from an EMBL/GenBank/DDBJ whole genome shotgun (WGS) entry which is preliminary data.</text>
</comment>
<evidence type="ECO:0000313" key="8">
    <source>
        <dbReference type="EMBL" id="MDA3968163.1"/>
    </source>
</evidence>
<evidence type="ECO:0000259" key="7">
    <source>
        <dbReference type="Pfam" id="PF00350"/>
    </source>
</evidence>
<dbReference type="PANTHER" id="PTHR10465:SF0">
    <property type="entry name" value="SARCALUMENIN"/>
    <property type="match status" value="1"/>
</dbReference>
<evidence type="ECO:0000256" key="3">
    <source>
        <dbReference type="ARBA" id="ARBA00022801"/>
    </source>
</evidence>
<keyword evidence="4" id="KW-0342">GTP-binding</keyword>
<keyword evidence="3" id="KW-0378">Hydrolase</keyword>
<gene>
    <name evidence="8" type="ORF">PF021_00560</name>
</gene>
<keyword evidence="9" id="KW-1185">Reference proteome</keyword>
<dbReference type="EMBL" id="JAQHXR010000001">
    <property type="protein sequence ID" value="MDA3968163.1"/>
    <property type="molecule type" value="Genomic_DNA"/>
</dbReference>
<evidence type="ECO:0000256" key="4">
    <source>
        <dbReference type="ARBA" id="ARBA00023134"/>
    </source>
</evidence>
<proteinExistence type="predicted"/>
<reference evidence="8 9" key="1">
    <citation type="submission" date="2023-01" db="EMBL/GenBank/DDBJ databases">
        <title>Description of Helicobacter ibis sp. nov. isolated from faecal droppings of black-faced ibis (Theristicus melanopis).</title>
        <authorList>
            <person name="Lopez-Cantillo M."/>
            <person name="Vidal-Veuthey B."/>
            <person name="Mella A."/>
            <person name="De La Haba R."/>
            <person name="Collado L."/>
        </authorList>
    </citation>
    <scope>NUCLEOTIDE SEQUENCE [LARGE SCALE GENOMIC DNA]</scope>
    <source>
        <strain evidence="8 9">A82</strain>
    </source>
</reference>
<dbReference type="InterPro" id="IPR005225">
    <property type="entry name" value="Small_GTP-bd"/>
</dbReference>
<keyword evidence="6" id="KW-0175">Coiled coil</keyword>
<dbReference type="InterPro" id="IPR045063">
    <property type="entry name" value="Dynamin_N"/>
</dbReference>
<dbReference type="SUPFAM" id="SSF52540">
    <property type="entry name" value="P-loop containing nucleoside triphosphate hydrolases"/>
    <property type="match status" value="1"/>
</dbReference>
<keyword evidence="2" id="KW-0547">Nucleotide-binding</keyword>
<accession>A0ABT4VDC7</accession>
<feature type="domain" description="Dynamin N-terminal" evidence="7">
    <location>
        <begin position="56"/>
        <end position="208"/>
    </location>
</feature>
<protein>
    <submittedName>
        <fullName evidence="8">Dynamin family protein</fullName>
    </submittedName>
</protein>
<name>A0ABT4VDC7_9HELI</name>
<sequence length="668" mass="77605">MLEQYIQECNEILNKLKEKSPTQKLIMNLSNNLDTNDYSLSFINSLQNKSKEPMQIAIIGQFSSGKSTFLNSLLGQKILPTGITPITSKVCKICYGEEYILEVIYKDGRKVLQHVDFLQKQTREESKEIDHFCLYAPILFLKEINFLDTPGFNSQNIDDTQTTSKILENIDGIIWLTLIDNAGKNSEKILLKNTIKNYAQKSLCVLNQKDRLHSQKDIDTSVEYAIGTFGDIFKKIIPISAKMALDARLNSDTKIYQTSLITMTQKIQTINPTQESIEQIRELLTQEETKINEALKKLQDNENLMEQSGMPLIFDFLDTYIKPKASISKEYSAIKKFKEMHVLLNLQYHKLKMCYINLEKILKEHMQNTKENINITQEKEQKIFNDLYIGLDALLDLLAQKIYNSLTTKNIEIQTIQKGIISNKIQIQIKEVTILPKEQLQITLTNEDSQLYKNFKSLSLQIKNFCELFSKSINNYSKELQKNIEQWKNNEIKRQEIYAIAKDNKTLKDLEEFSMAYYKNLLTPYFKNDLEIISYLNSELTFLSNFISINYNNIITLSLSKIDLKITNSIDKHKENQSEFALFTPTLENIRDTLNEGFCFEQFQARLFGPMNLLKKTNSKFISQLEVITKQNMQIISVNKENINKQIDTIKGNLKEIMEFQNMELKLL</sequence>
<dbReference type="Pfam" id="PF00350">
    <property type="entry name" value="Dynamin_N"/>
    <property type="match status" value="1"/>
</dbReference>
<dbReference type="Gene3D" id="3.40.50.300">
    <property type="entry name" value="P-loop containing nucleotide triphosphate hydrolases"/>
    <property type="match status" value="1"/>
</dbReference>
<feature type="coiled-coil region" evidence="6">
    <location>
        <begin position="277"/>
        <end position="304"/>
    </location>
</feature>
<dbReference type="PANTHER" id="PTHR10465">
    <property type="entry name" value="TRANSMEMBRANE GTPASE FZO1"/>
    <property type="match status" value="1"/>
</dbReference>
<dbReference type="InterPro" id="IPR027417">
    <property type="entry name" value="P-loop_NTPase"/>
</dbReference>
<dbReference type="Proteomes" id="UP001210261">
    <property type="component" value="Unassembled WGS sequence"/>
</dbReference>
<dbReference type="CDD" id="cd09912">
    <property type="entry name" value="DLP_2"/>
    <property type="match status" value="1"/>
</dbReference>
<organism evidence="8 9">
    <name type="scientific">Helicobacter ibis</name>
    <dbReference type="NCBI Taxonomy" id="2962633"/>
    <lineage>
        <taxon>Bacteria</taxon>
        <taxon>Pseudomonadati</taxon>
        <taxon>Campylobacterota</taxon>
        <taxon>Epsilonproteobacteria</taxon>
        <taxon>Campylobacterales</taxon>
        <taxon>Helicobacteraceae</taxon>
        <taxon>Helicobacter</taxon>
    </lineage>
</organism>
<evidence type="ECO:0000256" key="2">
    <source>
        <dbReference type="ARBA" id="ARBA00022741"/>
    </source>
</evidence>
<dbReference type="InterPro" id="IPR027094">
    <property type="entry name" value="Mitofusin_fam"/>
</dbReference>
<evidence type="ECO:0000256" key="5">
    <source>
        <dbReference type="ARBA" id="ARBA00023136"/>
    </source>
</evidence>
<dbReference type="NCBIfam" id="TIGR00231">
    <property type="entry name" value="small_GTP"/>
    <property type="match status" value="1"/>
</dbReference>
<comment type="subcellular location">
    <subcellularLocation>
        <location evidence="1">Membrane</location>
    </subcellularLocation>
</comment>
<evidence type="ECO:0000313" key="9">
    <source>
        <dbReference type="Proteomes" id="UP001210261"/>
    </source>
</evidence>
<evidence type="ECO:0000256" key="1">
    <source>
        <dbReference type="ARBA" id="ARBA00004370"/>
    </source>
</evidence>
<dbReference type="RefSeq" id="WP_271020460.1">
    <property type="nucleotide sequence ID" value="NZ_JAQHXR010000001.1"/>
</dbReference>